<dbReference type="OMA" id="DMVHVNP"/>
<dbReference type="Pfam" id="PF14369">
    <property type="entry name" value="Zn_ribbon_19"/>
    <property type="match status" value="1"/>
</dbReference>
<dbReference type="STRING" id="29655.A0A0K9P3D2"/>
<dbReference type="GO" id="GO:0016567">
    <property type="term" value="P:protein ubiquitination"/>
    <property type="evidence" value="ECO:0000318"/>
    <property type="project" value="GO_Central"/>
</dbReference>
<dbReference type="Pfam" id="PF13639">
    <property type="entry name" value="zf-RING_2"/>
    <property type="match status" value="1"/>
</dbReference>
<dbReference type="PROSITE" id="PS50089">
    <property type="entry name" value="ZF_RING_2"/>
    <property type="match status" value="1"/>
</dbReference>
<dbReference type="SUPFAM" id="SSF57850">
    <property type="entry name" value="RING/U-box"/>
    <property type="match status" value="1"/>
</dbReference>
<comment type="catalytic activity">
    <reaction evidence="1">
        <text>S-ubiquitinyl-[E2 ubiquitin-conjugating enzyme]-L-cysteine + [acceptor protein]-L-lysine = [E2 ubiquitin-conjugating enzyme]-L-cysteine + N(6)-ubiquitinyl-[acceptor protein]-L-lysine.</text>
        <dbReference type="EC" id="2.3.2.27"/>
    </reaction>
</comment>
<organism evidence="11 12">
    <name type="scientific">Zostera marina</name>
    <name type="common">Eelgrass</name>
    <dbReference type="NCBI Taxonomy" id="29655"/>
    <lineage>
        <taxon>Eukaryota</taxon>
        <taxon>Viridiplantae</taxon>
        <taxon>Streptophyta</taxon>
        <taxon>Embryophyta</taxon>
        <taxon>Tracheophyta</taxon>
        <taxon>Spermatophyta</taxon>
        <taxon>Magnoliopsida</taxon>
        <taxon>Liliopsida</taxon>
        <taxon>Zosteraceae</taxon>
        <taxon>Zostera</taxon>
    </lineage>
</organism>
<feature type="region of interest" description="Disordered" evidence="9">
    <location>
        <begin position="235"/>
        <end position="265"/>
    </location>
</feature>
<evidence type="ECO:0000313" key="12">
    <source>
        <dbReference type="Proteomes" id="UP000036987"/>
    </source>
</evidence>
<keyword evidence="4" id="KW-0479">Metal-binding</keyword>
<keyword evidence="7" id="KW-0862">Zinc</keyword>
<dbReference type="EMBL" id="LFYR01001213">
    <property type="protein sequence ID" value="KMZ63551.1"/>
    <property type="molecule type" value="Genomic_DNA"/>
</dbReference>
<dbReference type="PANTHER" id="PTHR15710">
    <property type="entry name" value="E3 UBIQUITIN-PROTEIN LIGASE PRAJA"/>
    <property type="match status" value="1"/>
</dbReference>
<dbReference type="Proteomes" id="UP000036987">
    <property type="component" value="Unassembled WGS sequence"/>
</dbReference>
<dbReference type="InterPro" id="IPR013083">
    <property type="entry name" value="Znf_RING/FYVE/PHD"/>
</dbReference>
<feature type="compositionally biased region" description="Polar residues" evidence="9">
    <location>
        <begin position="241"/>
        <end position="252"/>
    </location>
</feature>
<name>A0A0K9P3D2_ZOSMR</name>
<gene>
    <name evidence="11" type="ORF">ZOSMA_3G00290</name>
</gene>
<keyword evidence="12" id="KW-1185">Reference proteome</keyword>
<dbReference type="CDD" id="cd16669">
    <property type="entry name" value="RING-H2_RNF181"/>
    <property type="match status" value="1"/>
</dbReference>
<evidence type="ECO:0000313" key="11">
    <source>
        <dbReference type="EMBL" id="KMZ63551.1"/>
    </source>
</evidence>
<dbReference type="GO" id="GO:0008270">
    <property type="term" value="F:zinc ion binding"/>
    <property type="evidence" value="ECO:0007669"/>
    <property type="project" value="UniProtKB-KW"/>
</dbReference>
<evidence type="ECO:0000256" key="7">
    <source>
        <dbReference type="ARBA" id="ARBA00022833"/>
    </source>
</evidence>
<evidence type="ECO:0000256" key="9">
    <source>
        <dbReference type="SAM" id="MobiDB-lite"/>
    </source>
</evidence>
<dbReference type="OrthoDB" id="8062037at2759"/>
<evidence type="ECO:0000256" key="4">
    <source>
        <dbReference type="ARBA" id="ARBA00022723"/>
    </source>
</evidence>
<keyword evidence="3" id="KW-0808">Transferase</keyword>
<dbReference type="GO" id="GO:0061630">
    <property type="term" value="F:ubiquitin protein ligase activity"/>
    <property type="evidence" value="ECO:0000318"/>
    <property type="project" value="GO_Central"/>
</dbReference>
<evidence type="ECO:0000256" key="1">
    <source>
        <dbReference type="ARBA" id="ARBA00000900"/>
    </source>
</evidence>
<dbReference type="Gene3D" id="3.30.40.10">
    <property type="entry name" value="Zinc/RING finger domain, C3HC4 (zinc finger)"/>
    <property type="match status" value="1"/>
</dbReference>
<reference evidence="12" key="1">
    <citation type="journal article" date="2016" name="Nature">
        <title>The genome of the seagrass Zostera marina reveals angiosperm adaptation to the sea.</title>
        <authorList>
            <person name="Olsen J.L."/>
            <person name="Rouze P."/>
            <person name="Verhelst B."/>
            <person name="Lin Y.-C."/>
            <person name="Bayer T."/>
            <person name="Collen J."/>
            <person name="Dattolo E."/>
            <person name="De Paoli E."/>
            <person name="Dittami S."/>
            <person name="Maumus F."/>
            <person name="Michel G."/>
            <person name="Kersting A."/>
            <person name="Lauritano C."/>
            <person name="Lohaus R."/>
            <person name="Toepel M."/>
            <person name="Tonon T."/>
            <person name="Vanneste K."/>
            <person name="Amirebrahimi M."/>
            <person name="Brakel J."/>
            <person name="Bostroem C."/>
            <person name="Chovatia M."/>
            <person name="Grimwood J."/>
            <person name="Jenkins J.W."/>
            <person name="Jueterbock A."/>
            <person name="Mraz A."/>
            <person name="Stam W.T."/>
            <person name="Tice H."/>
            <person name="Bornberg-Bauer E."/>
            <person name="Green P.J."/>
            <person name="Pearson G.A."/>
            <person name="Procaccini G."/>
            <person name="Duarte C.M."/>
            <person name="Schmutz J."/>
            <person name="Reusch T.B.H."/>
            <person name="Van de Peer Y."/>
        </authorList>
    </citation>
    <scope>NUCLEOTIDE SEQUENCE [LARGE SCALE GENOMIC DNA]</scope>
    <source>
        <strain evidence="12">cv. Finnish</strain>
    </source>
</reference>
<dbReference type="InterPro" id="IPR039525">
    <property type="entry name" value="RNF126-like_zinc-ribbon"/>
</dbReference>
<protein>
    <recommendedName>
        <fullName evidence="2">RING-type E3 ubiquitin transferase</fullName>
        <ecNumber evidence="2">2.3.2.27</ecNumber>
    </recommendedName>
</protein>
<dbReference type="AlphaFoldDB" id="A0A0K9P3D2"/>
<accession>A0A0K9P3D2</accession>
<evidence type="ECO:0000256" key="8">
    <source>
        <dbReference type="PROSITE-ProRule" id="PRU00175"/>
    </source>
</evidence>
<evidence type="ECO:0000256" key="2">
    <source>
        <dbReference type="ARBA" id="ARBA00012483"/>
    </source>
</evidence>
<dbReference type="FunFam" id="3.30.40.10:FF:000022">
    <property type="entry name" value="E3 ubiquitin-protein ligase RING1-like"/>
    <property type="match status" value="1"/>
</dbReference>
<keyword evidence="6" id="KW-0833">Ubl conjugation pathway</keyword>
<dbReference type="SMART" id="SM00184">
    <property type="entry name" value="RING"/>
    <property type="match status" value="1"/>
</dbReference>
<comment type="caution">
    <text evidence="11">The sequence shown here is derived from an EMBL/GenBank/DDBJ whole genome shotgun (WGS) entry which is preliminary data.</text>
</comment>
<keyword evidence="5 8" id="KW-0863">Zinc-finger</keyword>
<evidence type="ECO:0000256" key="3">
    <source>
        <dbReference type="ARBA" id="ARBA00022679"/>
    </source>
</evidence>
<feature type="domain" description="RING-type" evidence="10">
    <location>
        <begin position="187"/>
        <end position="228"/>
    </location>
</feature>
<sequence>MSRHGNTHWCHRCNHHFRHEPGLELMCPSCESDFIEELNDMDTAVNPSARFNYEHDRGNPFDFMQAFSVMMREHMVARGSHDIDIRERSDHDIEIGPSPFLFLRGNMRSRMAELGGVEVLFHGGGPNGLGTRQTDIGDYFIGPGMDELIEQLTQNDRNGPAPAPQSSIEALAKVKITPAHLFSNAQCPVCLEKFELGSQVREMPCKHLFDSDCIVPWLAQHNSCPVCRLELPQGCSSSSSRGSHNIRASNDGRSSTRRESRSRVSQSRRNLFSFLWPFRSSHSNSNSDSSSSELS</sequence>
<dbReference type="PANTHER" id="PTHR15710:SF34">
    <property type="entry name" value="E3 UBIQUITIN-PROTEIN LIGASE RHC1A-RELATED"/>
    <property type="match status" value="1"/>
</dbReference>
<dbReference type="InterPro" id="IPR001841">
    <property type="entry name" value="Znf_RING"/>
</dbReference>
<dbReference type="EC" id="2.3.2.27" evidence="2"/>
<dbReference type="GO" id="GO:0005737">
    <property type="term" value="C:cytoplasm"/>
    <property type="evidence" value="ECO:0000318"/>
    <property type="project" value="GO_Central"/>
</dbReference>
<evidence type="ECO:0000259" key="10">
    <source>
        <dbReference type="PROSITE" id="PS50089"/>
    </source>
</evidence>
<evidence type="ECO:0000256" key="5">
    <source>
        <dbReference type="ARBA" id="ARBA00022771"/>
    </source>
</evidence>
<evidence type="ECO:0000256" key="6">
    <source>
        <dbReference type="ARBA" id="ARBA00022786"/>
    </source>
</evidence>
<proteinExistence type="predicted"/>